<keyword evidence="5 10" id="KW-0175">Coiled coil</keyword>
<evidence type="ECO:0000256" key="4">
    <source>
        <dbReference type="ARBA" id="ARBA00022787"/>
    </source>
</evidence>
<reference evidence="12 13" key="1">
    <citation type="journal article" date="2018" name="Mol. Biol. Evol.">
        <title>Broad Genomic Sampling Reveals a Smut Pathogenic Ancestry of the Fungal Clade Ustilaginomycotina.</title>
        <authorList>
            <person name="Kijpornyongpan T."/>
            <person name="Mondo S.J."/>
            <person name="Barry K."/>
            <person name="Sandor L."/>
            <person name="Lee J."/>
            <person name="Lipzen A."/>
            <person name="Pangilinan J."/>
            <person name="LaButti K."/>
            <person name="Hainaut M."/>
            <person name="Henrissat B."/>
            <person name="Grigoriev I.V."/>
            <person name="Spatafora J.W."/>
            <person name="Aime M.C."/>
        </authorList>
    </citation>
    <scope>NUCLEOTIDE SEQUENCE [LARGE SCALE GENOMIC DNA]</scope>
    <source>
        <strain evidence="12 13">MCA 4198</strain>
    </source>
</reference>
<keyword evidence="7" id="KW-0472">Membrane</keyword>
<dbReference type="InterPro" id="IPR001680">
    <property type="entry name" value="WD40_rpt"/>
</dbReference>
<evidence type="ECO:0000256" key="7">
    <source>
        <dbReference type="ARBA" id="ARBA00023136"/>
    </source>
</evidence>
<dbReference type="EMBL" id="KZ819637">
    <property type="protein sequence ID" value="PWN89328.1"/>
    <property type="molecule type" value="Genomic_DNA"/>
</dbReference>
<evidence type="ECO:0000256" key="5">
    <source>
        <dbReference type="ARBA" id="ARBA00023054"/>
    </source>
</evidence>
<dbReference type="Gene3D" id="6.10.280.220">
    <property type="match status" value="1"/>
</dbReference>
<dbReference type="GO" id="GO:0005741">
    <property type="term" value="C:mitochondrial outer membrane"/>
    <property type="evidence" value="ECO:0007669"/>
    <property type="project" value="UniProtKB-SubCell"/>
</dbReference>
<dbReference type="InterPro" id="IPR015943">
    <property type="entry name" value="WD40/YVTN_repeat-like_dom_sf"/>
</dbReference>
<dbReference type="PROSITE" id="PS50294">
    <property type="entry name" value="WD_REPEATS_REGION"/>
    <property type="match status" value="5"/>
</dbReference>
<comment type="similarity">
    <text evidence="8">Belongs to the WD repeat MDV1/CAF4 family.</text>
</comment>
<feature type="repeat" description="WD" evidence="9">
    <location>
        <begin position="457"/>
        <end position="496"/>
    </location>
</feature>
<dbReference type="SMART" id="SM00320">
    <property type="entry name" value="WD40"/>
    <property type="match status" value="7"/>
</dbReference>
<feature type="region of interest" description="Disordered" evidence="11">
    <location>
        <begin position="371"/>
        <end position="392"/>
    </location>
</feature>
<proteinExistence type="inferred from homology"/>
<feature type="region of interest" description="Disordered" evidence="11">
    <location>
        <begin position="606"/>
        <end position="648"/>
    </location>
</feature>
<dbReference type="PANTHER" id="PTHR19855:SF28">
    <property type="entry name" value="CCR4-ASSOCIATED FACTOR 4"/>
    <property type="match status" value="1"/>
</dbReference>
<dbReference type="InParanoid" id="A0A316YL02"/>
<accession>A0A316YL02</accession>
<evidence type="ECO:0000256" key="1">
    <source>
        <dbReference type="ARBA" id="ARBA00004570"/>
    </source>
</evidence>
<feature type="repeat" description="WD" evidence="9">
    <location>
        <begin position="415"/>
        <end position="456"/>
    </location>
</feature>
<keyword evidence="13" id="KW-1185">Reference proteome</keyword>
<keyword evidence="3" id="KW-0677">Repeat</keyword>
<dbReference type="GeneID" id="37044008"/>
<keyword evidence="4" id="KW-1000">Mitochondrion outer membrane</keyword>
<dbReference type="FunCoup" id="A0A316YL02">
    <property type="interactions" value="130"/>
</dbReference>
<feature type="compositionally biased region" description="Basic and acidic residues" evidence="11">
    <location>
        <begin position="1"/>
        <end position="16"/>
    </location>
</feature>
<sequence length="826" mass="86945">MSDRHSHEAGSAEGGRRSGGGGGGGAGAVGGAGEGAGGSGGFRYEAGSSAFSDALASTQAYFSPFLGSSSGNDGHAGMPEHNRLLAEVAPHIMRPRILSAAVAAGNTVSQNVSSSALVGFLPLSRPGSGGLSLSHPARSLIRLGNSLRQGPVTARDLHALESSYQILATAANEGEVEEPRGVAREVSLLRGFQATMPSSLEGRARRRKARGRDGPHLGLKAMSDSARGLLTNGGSSSSSTGAASEGASAAAVAAAAAAASSVPGADFEPREARKARRSAVSRKEVPLSQTELQAQKDEIVQETEDINIRRMLLNAEISEVEARMAALALVRDNLQKDLLDLQEEELELNDEFEGVSELLAVQRHRSKMPGNAGAKAAEAMAQPSGATGSSRRKKAALFLPSEHDELPPGVAFMTLANHTAPITSLDFSEPYGTLVSSALDDSVRVWDLSSGAEVGRLRGHSGTVKCLQVEDELCITGGVDSSVRLWDLHRVEDYEARLSIKATSESKAGGGIIKQGGESNGGGGDDDDDDEGGPSAKGNGTDDRDKEHDPCLRSLEGHSKAVTSLYFDDTCLVTGASDKTLRQWDLNTGQCVLTMDILWAISNPTSSQSLMPDPTPSSDEILGSPVRDRSSRSSLGGSSSVPGSRISSGAAPLMADKNFSGPFSYPTPAFADGSWEMYQDFVGGVQFWGYALASGSGDGAVRMWDMRTGQAHRTLHGHTGPVTSLQFDETHVVSASLDRSVRIWDLRTGAISETIRFDYPVTDVQFDSRKIVAATGENQVKIFNRTSLQTRTLATNGHTSPVEKVRYMDRYAVSGGKDHLVKVWAL</sequence>
<feature type="region of interest" description="Disordered" evidence="11">
    <location>
        <begin position="197"/>
        <end position="242"/>
    </location>
</feature>
<dbReference type="STRING" id="215250.A0A316YL02"/>
<evidence type="ECO:0000256" key="3">
    <source>
        <dbReference type="ARBA" id="ARBA00022737"/>
    </source>
</evidence>
<dbReference type="PANTHER" id="PTHR19855">
    <property type="entry name" value="WD40 REPEAT PROTEIN 12, 37"/>
    <property type="match status" value="1"/>
</dbReference>
<evidence type="ECO:0000256" key="10">
    <source>
        <dbReference type="SAM" id="Coils"/>
    </source>
</evidence>
<evidence type="ECO:0000256" key="8">
    <source>
        <dbReference type="ARBA" id="ARBA00038415"/>
    </source>
</evidence>
<organism evidence="12 13">
    <name type="scientific">Acaromyces ingoldii</name>
    <dbReference type="NCBI Taxonomy" id="215250"/>
    <lineage>
        <taxon>Eukaryota</taxon>
        <taxon>Fungi</taxon>
        <taxon>Dikarya</taxon>
        <taxon>Basidiomycota</taxon>
        <taxon>Ustilaginomycotina</taxon>
        <taxon>Exobasidiomycetes</taxon>
        <taxon>Exobasidiales</taxon>
        <taxon>Cryptobasidiaceae</taxon>
        <taxon>Acaromyces</taxon>
    </lineage>
</organism>
<evidence type="ECO:0000256" key="6">
    <source>
        <dbReference type="ARBA" id="ARBA00023128"/>
    </source>
</evidence>
<dbReference type="InterPro" id="IPR036322">
    <property type="entry name" value="WD40_repeat_dom_sf"/>
</dbReference>
<dbReference type="AlphaFoldDB" id="A0A316YL02"/>
<evidence type="ECO:0000313" key="13">
    <source>
        <dbReference type="Proteomes" id="UP000245768"/>
    </source>
</evidence>
<feature type="repeat" description="WD" evidence="9">
    <location>
        <begin position="715"/>
        <end position="754"/>
    </location>
</feature>
<comment type="subcellular location">
    <subcellularLocation>
        <location evidence="1">Mitochondrion outer membrane</location>
        <topology evidence="1">Peripheral membrane protein</topology>
        <orientation evidence="1">Cytoplasmic side</orientation>
    </subcellularLocation>
</comment>
<evidence type="ECO:0000313" key="12">
    <source>
        <dbReference type="EMBL" id="PWN89328.1"/>
    </source>
</evidence>
<feature type="coiled-coil region" evidence="10">
    <location>
        <begin position="317"/>
        <end position="351"/>
    </location>
</feature>
<evidence type="ECO:0000256" key="2">
    <source>
        <dbReference type="ARBA" id="ARBA00022574"/>
    </source>
</evidence>
<feature type="region of interest" description="Disordered" evidence="11">
    <location>
        <begin position="260"/>
        <end position="288"/>
    </location>
</feature>
<feature type="region of interest" description="Disordered" evidence="11">
    <location>
        <begin position="509"/>
        <end position="551"/>
    </location>
</feature>
<evidence type="ECO:0000256" key="9">
    <source>
        <dbReference type="PROSITE-ProRule" id="PRU00221"/>
    </source>
</evidence>
<feature type="compositionally biased region" description="Low complexity" evidence="11">
    <location>
        <begin position="372"/>
        <end position="381"/>
    </location>
</feature>
<protein>
    <submittedName>
        <fullName evidence="12">WD40 repeat-like protein</fullName>
    </submittedName>
</protein>
<dbReference type="InterPro" id="IPR019775">
    <property type="entry name" value="WD40_repeat_CS"/>
</dbReference>
<dbReference type="PROSITE" id="PS00678">
    <property type="entry name" value="WD_REPEATS_1"/>
    <property type="match status" value="4"/>
</dbReference>
<feature type="compositionally biased region" description="Gly residues" evidence="11">
    <location>
        <begin position="509"/>
        <end position="523"/>
    </location>
</feature>
<dbReference type="InterPro" id="IPR020472">
    <property type="entry name" value="WD40_PAC1"/>
</dbReference>
<dbReference type="RefSeq" id="XP_025376526.1">
    <property type="nucleotide sequence ID" value="XM_025522092.1"/>
</dbReference>
<feature type="repeat" description="WD" evidence="9">
    <location>
        <begin position="692"/>
        <end position="714"/>
    </location>
</feature>
<dbReference type="OrthoDB" id="496at2759"/>
<feature type="repeat" description="WD" evidence="9">
    <location>
        <begin position="555"/>
        <end position="594"/>
    </location>
</feature>
<feature type="compositionally biased region" description="Basic and acidic residues" evidence="11">
    <location>
        <begin position="540"/>
        <end position="551"/>
    </location>
</feature>
<dbReference type="CDD" id="cd00200">
    <property type="entry name" value="WD40"/>
    <property type="match status" value="1"/>
</dbReference>
<keyword evidence="6" id="KW-0496">Mitochondrion</keyword>
<evidence type="ECO:0000256" key="11">
    <source>
        <dbReference type="SAM" id="MobiDB-lite"/>
    </source>
</evidence>
<dbReference type="PROSITE" id="PS50082">
    <property type="entry name" value="WD_REPEATS_2"/>
    <property type="match status" value="6"/>
</dbReference>
<feature type="repeat" description="WD" evidence="9">
    <location>
        <begin position="795"/>
        <end position="826"/>
    </location>
</feature>
<gene>
    <name evidence="12" type="ORF">FA10DRAFT_267899</name>
</gene>
<dbReference type="Proteomes" id="UP000245768">
    <property type="component" value="Unassembled WGS sequence"/>
</dbReference>
<name>A0A316YL02_9BASI</name>
<keyword evidence="2 9" id="KW-0853">WD repeat</keyword>
<dbReference type="Pfam" id="PF00400">
    <property type="entry name" value="WD40"/>
    <property type="match status" value="5"/>
</dbReference>
<dbReference type="PRINTS" id="PR00320">
    <property type="entry name" value="GPROTEINBRPT"/>
</dbReference>
<feature type="compositionally biased region" description="Low complexity" evidence="11">
    <location>
        <begin position="233"/>
        <end position="242"/>
    </location>
</feature>
<feature type="compositionally biased region" description="Low complexity" evidence="11">
    <location>
        <begin position="632"/>
        <end position="648"/>
    </location>
</feature>
<dbReference type="Gene3D" id="2.130.10.10">
    <property type="entry name" value="YVTN repeat-like/Quinoprotein amine dehydrogenase"/>
    <property type="match status" value="3"/>
</dbReference>
<feature type="region of interest" description="Disordered" evidence="11">
    <location>
        <begin position="1"/>
        <end position="38"/>
    </location>
</feature>
<dbReference type="SUPFAM" id="SSF50978">
    <property type="entry name" value="WD40 repeat-like"/>
    <property type="match status" value="1"/>
</dbReference>
<feature type="compositionally biased region" description="Gly residues" evidence="11">
    <location>
        <begin position="17"/>
        <end position="38"/>
    </location>
</feature>